<dbReference type="RefSeq" id="WP_273439797.1">
    <property type="nucleotide sequence ID" value="NZ_PKUN01000021.1"/>
</dbReference>
<dbReference type="Gene3D" id="3.40.50.880">
    <property type="match status" value="1"/>
</dbReference>
<dbReference type="CDD" id="cd05388">
    <property type="entry name" value="CobB_N"/>
    <property type="match status" value="1"/>
</dbReference>
<dbReference type="CDD" id="cd03130">
    <property type="entry name" value="GATase1_CobB"/>
    <property type="match status" value="1"/>
</dbReference>
<dbReference type="Pfam" id="PF01656">
    <property type="entry name" value="CbiA"/>
    <property type="match status" value="1"/>
</dbReference>
<organism evidence="12 13">
    <name type="scientific">Sedimenticola selenatireducens</name>
    <dbReference type="NCBI Taxonomy" id="191960"/>
    <lineage>
        <taxon>Bacteria</taxon>
        <taxon>Pseudomonadati</taxon>
        <taxon>Pseudomonadota</taxon>
        <taxon>Gammaproteobacteria</taxon>
        <taxon>Chromatiales</taxon>
        <taxon>Sedimenticolaceae</taxon>
        <taxon>Sedimenticola</taxon>
    </lineage>
</organism>
<dbReference type="InterPro" id="IPR029062">
    <property type="entry name" value="Class_I_gatase-like"/>
</dbReference>
<keyword evidence="7 9" id="KW-0460">Magnesium</keyword>
<comment type="similarity">
    <text evidence="2">Belongs to the CobB/CobQ family. CobQ subfamily.</text>
</comment>
<name>A0A2N6CVH5_9GAMM</name>
<keyword evidence="8 9" id="KW-0315">Glutamine amidotransferase</keyword>
<dbReference type="PANTHER" id="PTHR43873:SF1">
    <property type="entry name" value="COBYRINATE A,C-DIAMIDE SYNTHASE"/>
    <property type="match status" value="1"/>
</dbReference>
<gene>
    <name evidence="9" type="primary">cbiA</name>
    <name evidence="12" type="ORF">C0630_12450</name>
</gene>
<dbReference type="Proteomes" id="UP000235015">
    <property type="component" value="Unassembled WGS sequence"/>
</dbReference>
<dbReference type="PANTHER" id="PTHR43873">
    <property type="entry name" value="COBYRINATE A,C-DIAMIDE SYNTHASE"/>
    <property type="match status" value="1"/>
</dbReference>
<comment type="pathway">
    <text evidence="9">Cofactor biosynthesis; adenosylcobalamin biosynthesis; cob(II)yrinate a,c-diamide from sirohydrochlorin (anaerobic route): step 10/10.</text>
</comment>
<evidence type="ECO:0000256" key="8">
    <source>
        <dbReference type="ARBA" id="ARBA00022962"/>
    </source>
</evidence>
<feature type="domain" description="CobB/CobQ-like glutamine amidotransferase" evidence="11">
    <location>
        <begin position="246"/>
        <end position="435"/>
    </location>
</feature>
<dbReference type="EMBL" id="PKUN01000021">
    <property type="protein sequence ID" value="PLX61198.1"/>
    <property type="molecule type" value="Genomic_DNA"/>
</dbReference>
<protein>
    <recommendedName>
        <fullName evidence="9">Cobyrinate a,c-diamide synthase</fullName>
        <ecNumber evidence="9">6.3.5.11</ecNumber>
    </recommendedName>
    <alternativeName>
        <fullName evidence="9">Cobyrinic acid a,c-diamide synthetase</fullName>
    </alternativeName>
</protein>
<evidence type="ECO:0000256" key="5">
    <source>
        <dbReference type="ARBA" id="ARBA00022741"/>
    </source>
</evidence>
<accession>A0A2N6CVH5</accession>
<evidence type="ECO:0000256" key="9">
    <source>
        <dbReference type="HAMAP-Rule" id="MF_00027"/>
    </source>
</evidence>
<comment type="catalytic activity">
    <reaction evidence="9">
        <text>cob(II)yrinate + 2 L-glutamine + 2 ATP + 2 H2O = cob(II)yrinate a,c diamide + 2 L-glutamate + 2 ADP + 2 phosphate + 2 H(+)</text>
        <dbReference type="Rhea" id="RHEA:26289"/>
        <dbReference type="ChEBI" id="CHEBI:15377"/>
        <dbReference type="ChEBI" id="CHEBI:15378"/>
        <dbReference type="ChEBI" id="CHEBI:29985"/>
        <dbReference type="ChEBI" id="CHEBI:30616"/>
        <dbReference type="ChEBI" id="CHEBI:43474"/>
        <dbReference type="ChEBI" id="CHEBI:58359"/>
        <dbReference type="ChEBI" id="CHEBI:58537"/>
        <dbReference type="ChEBI" id="CHEBI:58894"/>
        <dbReference type="ChEBI" id="CHEBI:456216"/>
        <dbReference type="EC" id="6.3.5.11"/>
    </reaction>
</comment>
<keyword evidence="6 9" id="KW-0067">ATP-binding</keyword>
<evidence type="ECO:0000259" key="10">
    <source>
        <dbReference type="Pfam" id="PF01656"/>
    </source>
</evidence>
<dbReference type="InterPro" id="IPR011698">
    <property type="entry name" value="GATase_3"/>
</dbReference>
<dbReference type="AlphaFoldDB" id="A0A2N6CVH5"/>
<comment type="function">
    <text evidence="9">Catalyzes the ATP-dependent amidation of the two carboxylate groups at positions a and c of cobyrinate, using either L-glutamine or ammonia as the nitrogen source.</text>
</comment>
<dbReference type="Pfam" id="PF07685">
    <property type="entry name" value="GATase_3"/>
    <property type="match status" value="1"/>
</dbReference>
<reference evidence="12 13" key="1">
    <citation type="submission" date="2017-11" db="EMBL/GenBank/DDBJ databases">
        <title>Genome-resolved metagenomics identifies genetic mobility, metabolic interactions, and unexpected diversity in perchlorate-reducing communities.</title>
        <authorList>
            <person name="Barnum T.P."/>
            <person name="Figueroa I.A."/>
            <person name="Carlstrom C.I."/>
            <person name="Lucas L.N."/>
            <person name="Engelbrektson A.L."/>
            <person name="Coates J.D."/>
        </authorList>
    </citation>
    <scope>NUCLEOTIDE SEQUENCE [LARGE SCALE GENOMIC DNA]</scope>
    <source>
        <strain evidence="12">BM301</strain>
    </source>
</reference>
<dbReference type="NCBIfam" id="TIGR00379">
    <property type="entry name" value="cobB"/>
    <property type="match status" value="1"/>
</dbReference>
<keyword evidence="3 9" id="KW-0169">Cobalamin biosynthesis</keyword>
<evidence type="ECO:0000256" key="6">
    <source>
        <dbReference type="ARBA" id="ARBA00022840"/>
    </source>
</evidence>
<comment type="cofactor">
    <cofactor evidence="1 9">
        <name>Mg(2+)</name>
        <dbReference type="ChEBI" id="CHEBI:18420"/>
    </cofactor>
</comment>
<evidence type="ECO:0000256" key="3">
    <source>
        <dbReference type="ARBA" id="ARBA00022573"/>
    </source>
</evidence>
<feature type="active site" description="Nucleophile" evidence="9">
    <location>
        <position position="328"/>
    </location>
</feature>
<dbReference type="EC" id="6.3.5.11" evidence="9"/>
<evidence type="ECO:0000256" key="2">
    <source>
        <dbReference type="ARBA" id="ARBA00006205"/>
    </source>
</evidence>
<evidence type="ECO:0000256" key="1">
    <source>
        <dbReference type="ARBA" id="ARBA00001946"/>
    </source>
</evidence>
<evidence type="ECO:0000256" key="7">
    <source>
        <dbReference type="ARBA" id="ARBA00022842"/>
    </source>
</evidence>
<comment type="miscellaneous">
    <text evidence="9">The a and c carboxylates of cobyrinate are activated for nucleophilic attack via formation of a phosphorylated intermediate by ATP. CbiA catalyzes first the amidation of the c-carboxylate, and then that of the a-carboxylate.</text>
</comment>
<evidence type="ECO:0000256" key="4">
    <source>
        <dbReference type="ARBA" id="ARBA00022598"/>
    </source>
</evidence>
<dbReference type="PROSITE" id="PS51274">
    <property type="entry name" value="GATASE_COBBQ"/>
    <property type="match status" value="1"/>
</dbReference>
<keyword evidence="4 9" id="KW-0436">Ligase</keyword>
<dbReference type="SUPFAM" id="SSF52317">
    <property type="entry name" value="Class I glutamine amidotransferase-like"/>
    <property type="match status" value="1"/>
</dbReference>
<proteinExistence type="inferred from homology"/>
<evidence type="ECO:0000313" key="12">
    <source>
        <dbReference type="EMBL" id="PLX61198.1"/>
    </source>
</evidence>
<dbReference type="Gene3D" id="3.40.50.300">
    <property type="entry name" value="P-loop containing nucleotide triphosphate hydrolases"/>
    <property type="match status" value="1"/>
</dbReference>
<dbReference type="SUPFAM" id="SSF52540">
    <property type="entry name" value="P-loop containing nucleoside triphosphate hydrolases"/>
    <property type="match status" value="1"/>
</dbReference>
<feature type="site" description="Increases nucleophilicity of active site Cys" evidence="9">
    <location>
        <position position="434"/>
    </location>
</feature>
<dbReference type="InterPro" id="IPR004484">
    <property type="entry name" value="CbiA/CobB_synth"/>
</dbReference>
<sequence length="467" mass="51214">MSYFFISAAHKSSGKTTLSIGLTAALCRRGMQVQTFKKGPDYIDPLWLTAASGRPCVNLDFFTMSRQEIHDEFGRAMAKAEIGVIEGNKGLYDGLDLDGSNSNAALAAQLQAPVFLVIDARGMTRGIAPLILGYQAFDPNVRIAGVILNKVGGSRHEAKLCNVIGHYTDLPVVGAVHSAPELVIDERHLGLMPSNESELAEKKIAQLGERVADQVDIDRILAIAADVPALDFTKQPQIQTSSGQLRIGYPRDRAFGFYYPGDLQKMCDLGVDLVPFDTLNDTQLPPVDGLFIGGGFPEMVMEALQANVSLRREIREFIDQGGPVYAECGGLMYLARSLKWQERRCEMVGAIPGDVVMHERPQGRGYVRLEETDENPWPKVPGCSAGIAAHEFHYSALENLDPEIRFAYKVTRGTGIDGIHDGIVYKNLLASYTHLRDVGGNHWIERFLAHVRRCRGDDGTTQQTGVG</sequence>
<dbReference type="HAMAP" id="MF_00027">
    <property type="entry name" value="CobB_CbiA"/>
    <property type="match status" value="1"/>
</dbReference>
<evidence type="ECO:0000313" key="13">
    <source>
        <dbReference type="Proteomes" id="UP000235015"/>
    </source>
</evidence>
<dbReference type="GO" id="GO:0009236">
    <property type="term" value="P:cobalamin biosynthetic process"/>
    <property type="evidence" value="ECO:0007669"/>
    <property type="project" value="UniProtKB-UniRule"/>
</dbReference>
<comment type="domain">
    <text evidence="9">Comprises of two domains. The C-terminal domain contains the binding site for glutamine and catalyzes the hydrolysis of this substrate to glutamate and ammonia. The N-terminal domain is anticipated to bind ATP and cobyrinate and catalyzes the ultimate synthesis of the diamide product. The ammonia produced via the glutaminase domain is probably translocated to the adjacent domain via a molecular tunnel, where it reacts with an activated intermediate.</text>
</comment>
<dbReference type="InterPro" id="IPR002586">
    <property type="entry name" value="CobQ/CobB/MinD/ParA_Nub-bd_dom"/>
</dbReference>
<evidence type="ECO:0000259" key="11">
    <source>
        <dbReference type="Pfam" id="PF07685"/>
    </source>
</evidence>
<dbReference type="NCBIfam" id="NF002204">
    <property type="entry name" value="PRK01077.1"/>
    <property type="match status" value="1"/>
</dbReference>
<keyword evidence="5 9" id="KW-0547">Nucleotide-binding</keyword>
<comment type="similarity">
    <text evidence="9">Belongs to the CobB/CbiA family.</text>
</comment>
<dbReference type="GO" id="GO:0042242">
    <property type="term" value="F:cobyrinic acid a,c-diamide synthase activity"/>
    <property type="evidence" value="ECO:0007669"/>
    <property type="project" value="UniProtKB-UniRule"/>
</dbReference>
<comment type="caution">
    <text evidence="12">The sequence shown here is derived from an EMBL/GenBank/DDBJ whole genome shotgun (WGS) entry which is preliminary data.</text>
</comment>
<dbReference type="GO" id="GO:0005524">
    <property type="term" value="F:ATP binding"/>
    <property type="evidence" value="ECO:0007669"/>
    <property type="project" value="UniProtKB-UniRule"/>
</dbReference>
<feature type="domain" description="CobQ/CobB/MinD/ParA nucleotide binding" evidence="10">
    <location>
        <begin position="13"/>
        <end position="182"/>
    </location>
</feature>
<dbReference type="InterPro" id="IPR027417">
    <property type="entry name" value="P-loop_NTPase"/>
</dbReference>
<dbReference type="UniPathway" id="UPA00148">
    <property type="reaction ID" value="UER00231"/>
</dbReference>
<dbReference type="STRING" id="1111735.GCA_000428045_00335"/>